<dbReference type="EMBL" id="CP117683">
    <property type="protein sequence ID" value="WDC91747.1"/>
    <property type="molecule type" value="Genomic_DNA"/>
</dbReference>
<dbReference type="SUPFAM" id="SSF46785">
    <property type="entry name" value="Winged helix' DNA-binding domain"/>
    <property type="match status" value="1"/>
</dbReference>
<proteinExistence type="predicted"/>
<dbReference type="Gene3D" id="1.10.10.10">
    <property type="entry name" value="Winged helix-like DNA-binding domain superfamily/Winged helix DNA-binding domain"/>
    <property type="match status" value="1"/>
</dbReference>
<evidence type="ECO:0000313" key="5">
    <source>
        <dbReference type="EMBL" id="BCX31219.1"/>
    </source>
</evidence>
<dbReference type="RefSeq" id="WP_004265207.1">
    <property type="nucleotide sequence ID" value="NZ_AP024685.1"/>
</dbReference>
<dbReference type="PANTHER" id="PTHR33204">
    <property type="entry name" value="TRANSCRIPTIONAL REGULATOR, MARR FAMILY"/>
    <property type="match status" value="1"/>
</dbReference>
<dbReference type="AlphaFoldDB" id="A0A0B2XL72"/>
<keyword evidence="7" id="KW-1185">Reference proteome</keyword>
<evidence type="ECO:0000256" key="3">
    <source>
        <dbReference type="ARBA" id="ARBA00023163"/>
    </source>
</evidence>
<keyword evidence="2" id="KW-0238">DNA-binding</keyword>
<accession>A0A0B2XL72</accession>
<protein>
    <submittedName>
        <fullName evidence="6">Helix-turn-helix domain-containing protein</fullName>
    </submittedName>
    <submittedName>
        <fullName evidence="5">MarR family transcriptional regulator</fullName>
    </submittedName>
</protein>
<organism evidence="6 8">
    <name type="scientific">Latilactobacillus curvatus</name>
    <name type="common">Lactobacillus curvatus</name>
    <dbReference type="NCBI Taxonomy" id="28038"/>
    <lineage>
        <taxon>Bacteria</taxon>
        <taxon>Bacillati</taxon>
        <taxon>Bacillota</taxon>
        <taxon>Bacilli</taxon>
        <taxon>Lactobacillales</taxon>
        <taxon>Lactobacillaceae</taxon>
        <taxon>Latilactobacillus</taxon>
    </lineage>
</organism>
<dbReference type="InterPro" id="IPR002577">
    <property type="entry name" value="HTH_HxlR"/>
</dbReference>
<keyword evidence="1" id="KW-0805">Transcription regulation</keyword>
<sequence length="118" mass="13366">MVIVKENANADCQEAFQLCPKFEKTFSILGKKWNGLIIDVLLENGAQRFKNLVHSVPKCSDRVLVERLKELEQEGIVARITSDDSALIEYRLTTKGEELAPVMAAIHDWSNDWYATEA</sequence>
<dbReference type="EMBL" id="AP024685">
    <property type="protein sequence ID" value="BCX31219.1"/>
    <property type="molecule type" value="Genomic_DNA"/>
</dbReference>
<dbReference type="Pfam" id="PF01638">
    <property type="entry name" value="HxlR"/>
    <property type="match status" value="1"/>
</dbReference>
<reference evidence="5 7" key="1">
    <citation type="submission" date="2021-05" db="EMBL/GenBank/DDBJ databases">
        <title>Complete Genome Sequence of Latilactobacillus sp. Strain WDN19, a High D-Aspartate-producing Lactic Acid Bacterium Isolated from a Japanese Pickle.</title>
        <authorList>
            <person name="Kajitani K."/>
            <person name="Takahashi S."/>
        </authorList>
    </citation>
    <scope>NUCLEOTIDE SEQUENCE [LARGE SCALE GENOMIC DNA]</scope>
    <source>
        <strain evidence="5 7">WDN19</strain>
    </source>
</reference>
<dbReference type="GeneID" id="49610803"/>
<evidence type="ECO:0000313" key="6">
    <source>
        <dbReference type="EMBL" id="WDC91747.1"/>
    </source>
</evidence>
<dbReference type="Proteomes" id="UP001215533">
    <property type="component" value="Chromosome"/>
</dbReference>
<dbReference type="PANTHER" id="PTHR33204:SF37">
    <property type="entry name" value="HTH-TYPE TRANSCRIPTIONAL REGULATOR YODB"/>
    <property type="match status" value="1"/>
</dbReference>
<reference evidence="6" key="2">
    <citation type="submission" date="2023-02" db="EMBL/GenBank/DDBJ databases">
        <title>Complete genome sequence of Lactobacillus curvatus CACC879 isolated from Pig feces.</title>
        <authorList>
            <person name="Park S."/>
            <person name="Park M.A."/>
            <person name="Kim D.-H."/>
            <person name="Kim Y."/>
        </authorList>
    </citation>
    <scope>NUCLEOTIDE SEQUENCE</scope>
    <source>
        <strain evidence="6">CACC879</strain>
    </source>
</reference>
<evidence type="ECO:0000259" key="4">
    <source>
        <dbReference type="PROSITE" id="PS51118"/>
    </source>
</evidence>
<keyword evidence="3" id="KW-0804">Transcription</keyword>
<dbReference type="PROSITE" id="PS51118">
    <property type="entry name" value="HTH_HXLR"/>
    <property type="match status" value="1"/>
</dbReference>
<dbReference type="InterPro" id="IPR036390">
    <property type="entry name" value="WH_DNA-bd_sf"/>
</dbReference>
<dbReference type="Proteomes" id="UP000825100">
    <property type="component" value="Chromosome"/>
</dbReference>
<dbReference type="InterPro" id="IPR036388">
    <property type="entry name" value="WH-like_DNA-bd_sf"/>
</dbReference>
<evidence type="ECO:0000256" key="2">
    <source>
        <dbReference type="ARBA" id="ARBA00023125"/>
    </source>
</evidence>
<dbReference type="OrthoDB" id="9800966at2"/>
<evidence type="ECO:0000313" key="8">
    <source>
        <dbReference type="Proteomes" id="UP001215533"/>
    </source>
</evidence>
<evidence type="ECO:0000313" key="7">
    <source>
        <dbReference type="Proteomes" id="UP000825100"/>
    </source>
</evidence>
<dbReference type="GO" id="GO:0003677">
    <property type="term" value="F:DNA binding"/>
    <property type="evidence" value="ECO:0007669"/>
    <property type="project" value="UniProtKB-KW"/>
</dbReference>
<feature type="domain" description="HTH hxlR-type" evidence="4">
    <location>
        <begin position="19"/>
        <end position="118"/>
    </location>
</feature>
<evidence type="ECO:0000256" key="1">
    <source>
        <dbReference type="ARBA" id="ARBA00023015"/>
    </source>
</evidence>
<dbReference type="KEGG" id="lcv:FBA2_06950"/>
<gene>
    <name evidence="5" type="ORF">LTWDN19_17860</name>
    <name evidence="6" type="ORF">PSR33_06035</name>
</gene>
<name>A0A0B2XL72_LATCU</name>